<dbReference type="Proteomes" id="UP000479710">
    <property type="component" value="Unassembled WGS sequence"/>
</dbReference>
<keyword evidence="2" id="KW-1185">Reference proteome</keyword>
<dbReference type="EMBL" id="SPHZ02000007">
    <property type="protein sequence ID" value="KAF0906959.1"/>
    <property type="molecule type" value="Genomic_DNA"/>
</dbReference>
<dbReference type="AlphaFoldDB" id="A0A6G1D3J1"/>
<comment type="caution">
    <text evidence="1">The sequence shown here is derived from an EMBL/GenBank/DDBJ whole genome shotgun (WGS) entry which is preliminary data.</text>
</comment>
<accession>A0A6G1D3J1</accession>
<evidence type="ECO:0000313" key="2">
    <source>
        <dbReference type="Proteomes" id="UP000479710"/>
    </source>
</evidence>
<protein>
    <submittedName>
        <fullName evidence="1">Uncharacterized protein</fullName>
    </submittedName>
</protein>
<organism evidence="1 2">
    <name type="scientific">Oryza meyeriana var. granulata</name>
    <dbReference type="NCBI Taxonomy" id="110450"/>
    <lineage>
        <taxon>Eukaryota</taxon>
        <taxon>Viridiplantae</taxon>
        <taxon>Streptophyta</taxon>
        <taxon>Embryophyta</taxon>
        <taxon>Tracheophyta</taxon>
        <taxon>Spermatophyta</taxon>
        <taxon>Magnoliopsida</taxon>
        <taxon>Liliopsida</taxon>
        <taxon>Poales</taxon>
        <taxon>Poaceae</taxon>
        <taxon>BOP clade</taxon>
        <taxon>Oryzoideae</taxon>
        <taxon>Oryzeae</taxon>
        <taxon>Oryzinae</taxon>
        <taxon>Oryza</taxon>
        <taxon>Oryza meyeriana</taxon>
    </lineage>
</organism>
<gene>
    <name evidence="1" type="ORF">E2562_013539</name>
</gene>
<sequence>MIIGGPRPPVATVDLVSSHCRRRPRALVGPRAPITSDGSRNASALHCRDGAPVVGWFYAPIATVDPMLSYGVELLSPAAALFGSQFPVPWHQLPSTPALAPEFPSLVQLMSQVLLCSLSLHC</sequence>
<evidence type="ECO:0000313" key="1">
    <source>
        <dbReference type="EMBL" id="KAF0906959.1"/>
    </source>
</evidence>
<proteinExistence type="predicted"/>
<name>A0A6G1D3J1_9ORYZ</name>
<reference evidence="1 2" key="1">
    <citation type="submission" date="2019-11" db="EMBL/GenBank/DDBJ databases">
        <title>Whole genome sequence of Oryza granulata.</title>
        <authorList>
            <person name="Li W."/>
        </authorList>
    </citation>
    <scope>NUCLEOTIDE SEQUENCE [LARGE SCALE GENOMIC DNA]</scope>
    <source>
        <strain evidence="2">cv. Menghai</strain>
        <tissue evidence="1">Leaf</tissue>
    </source>
</reference>